<protein>
    <submittedName>
        <fullName evidence="1">Uncharacterized protein</fullName>
    </submittedName>
</protein>
<dbReference type="Proteomes" id="UP001236500">
    <property type="component" value="Chromosome"/>
</dbReference>
<evidence type="ECO:0000313" key="1">
    <source>
        <dbReference type="EMBL" id="WGL15209.1"/>
    </source>
</evidence>
<gene>
    <name evidence="1" type="ORF">PVT68_10525</name>
</gene>
<proteinExistence type="predicted"/>
<dbReference type="EMBL" id="CP118605">
    <property type="protein sequence ID" value="WGL15209.1"/>
    <property type="molecule type" value="Genomic_DNA"/>
</dbReference>
<keyword evidence="2" id="KW-1185">Reference proteome</keyword>
<name>A0ABY8N8I2_9GAMM</name>
<organism evidence="1 2">
    <name type="scientific">Microbulbifer bruguierae</name>
    <dbReference type="NCBI Taxonomy" id="3029061"/>
    <lineage>
        <taxon>Bacteria</taxon>
        <taxon>Pseudomonadati</taxon>
        <taxon>Pseudomonadota</taxon>
        <taxon>Gammaproteobacteria</taxon>
        <taxon>Cellvibrionales</taxon>
        <taxon>Microbulbiferaceae</taxon>
        <taxon>Microbulbifer</taxon>
    </lineage>
</organism>
<reference evidence="1 2" key="1">
    <citation type="submission" date="2023-02" db="EMBL/GenBank/DDBJ databases">
        <title>Description and genomic characterization of Microbulbifer bruguierae sp. nov., isolated from the sediment of mangrove plant Bruguiera sexangula.</title>
        <authorList>
            <person name="Long M."/>
        </authorList>
    </citation>
    <scope>NUCLEOTIDE SEQUENCE [LARGE SCALE GENOMIC DNA]</scope>
    <source>
        <strain evidence="1 2">H12</strain>
    </source>
</reference>
<evidence type="ECO:0000313" key="2">
    <source>
        <dbReference type="Proteomes" id="UP001236500"/>
    </source>
</evidence>
<dbReference type="RefSeq" id="WP_280317822.1">
    <property type="nucleotide sequence ID" value="NZ_CP118605.1"/>
</dbReference>
<accession>A0ABY8N8I2</accession>
<sequence length="84" mass="9455">MSKFTEEKLEKAIIALLEQRGFPNTPGGQLQRAPTEVLIKDDLRRFLAGRYAEDKITPAEIEAVITELERLPTTGFNQSSQSIH</sequence>